<keyword evidence="5" id="KW-0805">Transcription regulation</keyword>
<dbReference type="GO" id="GO:0009267">
    <property type="term" value="P:cellular response to starvation"/>
    <property type="evidence" value="ECO:0007669"/>
    <property type="project" value="TreeGrafter"/>
</dbReference>
<evidence type="ECO:0000256" key="8">
    <source>
        <dbReference type="ARBA" id="ARBA00023242"/>
    </source>
</evidence>
<proteinExistence type="inferred from homology"/>
<accession>A0A8J2TAA9</accession>
<evidence type="ECO:0000256" key="2">
    <source>
        <dbReference type="ARBA" id="ARBA00010855"/>
    </source>
</evidence>
<comment type="similarity">
    <text evidence="2">Belongs to the ERT1/acuK family.</text>
</comment>
<dbReference type="SUPFAM" id="SSF57701">
    <property type="entry name" value="Zn2/Cys6 DNA-binding domain"/>
    <property type="match status" value="1"/>
</dbReference>
<keyword evidence="12" id="KW-1185">Reference proteome</keyword>
<dbReference type="Pfam" id="PF24990">
    <property type="entry name" value="PAS_13"/>
    <property type="match status" value="1"/>
</dbReference>
<dbReference type="EMBL" id="HG316460">
    <property type="protein sequence ID" value="CDF90427.1"/>
    <property type="molecule type" value="Genomic_DNA"/>
</dbReference>
<evidence type="ECO:0000313" key="12">
    <source>
        <dbReference type="Proteomes" id="UP000019375"/>
    </source>
</evidence>
<dbReference type="InterPro" id="IPR050335">
    <property type="entry name" value="ERT1_acuK_gluconeogen_tf"/>
</dbReference>
<evidence type="ECO:0000313" key="11">
    <source>
        <dbReference type="EMBL" id="CDF90427.1"/>
    </source>
</evidence>
<evidence type="ECO:0000256" key="7">
    <source>
        <dbReference type="ARBA" id="ARBA00023163"/>
    </source>
</evidence>
<dbReference type="Gene3D" id="4.10.240.10">
    <property type="entry name" value="Zn(2)-C6 fungal-type DNA-binding domain"/>
    <property type="match status" value="1"/>
</dbReference>
<comment type="subcellular location">
    <subcellularLocation>
        <location evidence="1">Nucleus</location>
    </subcellularLocation>
</comment>
<sequence length="499" mass="58064">MTKKLPLELKETRRPIHTACGFCHEKHLQCDVGRPCQNCTKRNIGSLCKDKIRKRRKRSPPVGEIFPSSPELFSGVSLTHNGETNWTASGVLESEENDDDILKELEVNSKSSKDPENRTKLIEGISDALGGDFNDLQGNNQPIEWEFGSNWANDEYMKLKDLTGLVSEDAKDSFLEPISVDDQLPQYSIDGQPEQSNSSHMLRYLSLGSTWHRTNSRPYISLETTQNNQNITYDDKLSFTEEMSANQQQQEQELELTPFKLRQLIKTPQDLFENRELIKPHNYRKAYRELLRCLHRMFLQNYYSLQNGKWVPHSNDEDQKRQQWIRREQLQHIAKSIGERYMPMFVALTSNMIEEDLLLQEITLQRTLLEFEDMSKFVNCTPLCIWRRSGEICFVSHEFCSLTGFRKKDLLDKRRFIVEFMDHQSVLNYYDLFHDHLAFGSKKGGEISSTNDQAVYTECNMLLKSGSYLKCACCLTARRDNFNISLLLVGQFLPIFDFQ</sequence>
<dbReference type="GO" id="GO:0000981">
    <property type="term" value="F:DNA-binding transcription factor activity, RNA polymerase II-specific"/>
    <property type="evidence" value="ECO:0007669"/>
    <property type="project" value="InterPro"/>
</dbReference>
<reference evidence="12" key="1">
    <citation type="journal article" date="2013" name="Genome Announc.">
        <title>Genome sequence of the food spoilage yeast Zygosaccharomyces bailii CLIB 213(T).</title>
        <authorList>
            <person name="Galeote V."/>
            <person name="Bigey F."/>
            <person name="Devillers H."/>
            <person name="Neuveglise C."/>
            <person name="Dequin S."/>
        </authorList>
    </citation>
    <scope>NUCLEOTIDE SEQUENCE [LARGE SCALE GENOMIC DNA]</scope>
    <source>
        <strain evidence="12">CLIB 213 / ATCC 58445 / CBS 680 / CCRC 21525 / NBRC 1098 / NCYC 1416 / NRRL Y-2227</strain>
    </source>
</reference>
<keyword evidence="4" id="KW-0862">Zinc</keyword>
<dbReference type="PROSITE" id="PS00463">
    <property type="entry name" value="ZN2_CY6_FUNGAL_1"/>
    <property type="match status" value="1"/>
</dbReference>
<dbReference type="AlphaFoldDB" id="A0A8J2TAA9"/>
<dbReference type="InterPro" id="IPR056751">
    <property type="entry name" value="PAS_13"/>
</dbReference>
<dbReference type="InterPro" id="IPR001138">
    <property type="entry name" value="Zn2Cys6_DnaBD"/>
</dbReference>
<protein>
    <recommendedName>
        <fullName evidence="9">Glucose starvation modulator protein 1</fullName>
    </recommendedName>
</protein>
<evidence type="ECO:0000256" key="3">
    <source>
        <dbReference type="ARBA" id="ARBA00022723"/>
    </source>
</evidence>
<dbReference type="GO" id="GO:0000977">
    <property type="term" value="F:RNA polymerase II transcription regulatory region sequence-specific DNA binding"/>
    <property type="evidence" value="ECO:0007669"/>
    <property type="project" value="TreeGrafter"/>
</dbReference>
<name>A0A8J2TAA9_ZYGB2</name>
<gene>
    <name evidence="11" type="ORF">BN860_00738g</name>
</gene>
<keyword evidence="3" id="KW-0479">Metal-binding</keyword>
<dbReference type="CDD" id="cd00067">
    <property type="entry name" value="GAL4"/>
    <property type="match status" value="1"/>
</dbReference>
<keyword evidence="7" id="KW-0804">Transcription</keyword>
<evidence type="ECO:0000256" key="5">
    <source>
        <dbReference type="ARBA" id="ARBA00023015"/>
    </source>
</evidence>
<keyword evidence="8" id="KW-0539">Nucleus</keyword>
<dbReference type="GO" id="GO:0008270">
    <property type="term" value="F:zinc ion binding"/>
    <property type="evidence" value="ECO:0007669"/>
    <property type="project" value="InterPro"/>
</dbReference>
<evidence type="ECO:0000256" key="9">
    <source>
        <dbReference type="ARBA" id="ARBA00039294"/>
    </source>
</evidence>
<dbReference type="InterPro" id="IPR000014">
    <property type="entry name" value="PAS"/>
</dbReference>
<evidence type="ECO:0000259" key="10">
    <source>
        <dbReference type="PROSITE" id="PS50048"/>
    </source>
</evidence>
<organism evidence="11 12">
    <name type="scientific">Zygosaccharomyces bailii (strain CLIB 213 / ATCC 58445 / CBS 680 / BCRC 21525 / NBRC 1098 / NCYC 1416 / NRRL Y-2227)</name>
    <dbReference type="NCBI Taxonomy" id="1333698"/>
    <lineage>
        <taxon>Eukaryota</taxon>
        <taxon>Fungi</taxon>
        <taxon>Dikarya</taxon>
        <taxon>Ascomycota</taxon>
        <taxon>Saccharomycotina</taxon>
        <taxon>Saccharomycetes</taxon>
        <taxon>Saccharomycetales</taxon>
        <taxon>Saccharomycetaceae</taxon>
        <taxon>Zygosaccharomyces</taxon>
    </lineage>
</organism>
<evidence type="ECO:0000256" key="1">
    <source>
        <dbReference type="ARBA" id="ARBA00004123"/>
    </source>
</evidence>
<dbReference type="GO" id="GO:0005634">
    <property type="term" value="C:nucleus"/>
    <property type="evidence" value="ECO:0007669"/>
    <property type="project" value="UniProtKB-SubCell"/>
</dbReference>
<dbReference type="CDD" id="cd00130">
    <property type="entry name" value="PAS"/>
    <property type="match status" value="1"/>
</dbReference>
<dbReference type="Gene3D" id="3.30.450.20">
    <property type="entry name" value="PAS domain"/>
    <property type="match status" value="1"/>
</dbReference>
<dbReference type="Proteomes" id="UP000019375">
    <property type="component" value="Unassembled WGS sequence"/>
</dbReference>
<feature type="domain" description="Zn(2)-C6 fungal-type" evidence="10">
    <location>
        <begin position="19"/>
        <end position="48"/>
    </location>
</feature>
<keyword evidence="6" id="KW-0238">DNA-binding</keyword>
<evidence type="ECO:0000256" key="6">
    <source>
        <dbReference type="ARBA" id="ARBA00023125"/>
    </source>
</evidence>
<dbReference type="Pfam" id="PF00172">
    <property type="entry name" value="Zn_clus"/>
    <property type="match status" value="1"/>
</dbReference>
<dbReference type="InterPro" id="IPR035965">
    <property type="entry name" value="PAS-like_dom_sf"/>
</dbReference>
<dbReference type="SMART" id="SM00066">
    <property type="entry name" value="GAL4"/>
    <property type="match status" value="1"/>
</dbReference>
<dbReference type="SUPFAM" id="SSF55785">
    <property type="entry name" value="PYP-like sensor domain (PAS domain)"/>
    <property type="match status" value="1"/>
</dbReference>
<dbReference type="InterPro" id="IPR036864">
    <property type="entry name" value="Zn2-C6_fun-type_DNA-bd_sf"/>
</dbReference>
<dbReference type="PANTHER" id="PTHR47659">
    <property type="entry name" value="ZN(II)2CYS6 TRANSCRIPTION FACTOR (EUROFUNG)-RELATED"/>
    <property type="match status" value="1"/>
</dbReference>
<dbReference type="PANTHER" id="PTHR47659:SF8">
    <property type="entry name" value="GLUCOSE STARVATION MODULATOR PROTEIN 1"/>
    <property type="match status" value="1"/>
</dbReference>
<dbReference type="OrthoDB" id="2538135at2759"/>
<dbReference type="PROSITE" id="PS50048">
    <property type="entry name" value="ZN2_CY6_FUNGAL_2"/>
    <property type="match status" value="1"/>
</dbReference>
<evidence type="ECO:0000256" key="4">
    <source>
        <dbReference type="ARBA" id="ARBA00022833"/>
    </source>
</evidence>